<dbReference type="InterPro" id="IPR050834">
    <property type="entry name" value="Glycosyltransf_2"/>
</dbReference>
<keyword evidence="3" id="KW-1185">Reference proteome</keyword>
<comment type="caution">
    <text evidence="2">The sequence shown here is derived from an EMBL/GenBank/DDBJ whole genome shotgun (WGS) entry which is preliminary data.</text>
</comment>
<sequence>MQVSVIIPTYNRAEVLRKTLIGYAEQTGDHNMSEVLVVDDGSRDHTADVVRECAHLFSFPLRYFHQQNSGLAAARNHAIREAAGDLILFGDDDIIPGPRLAEEHARWHKKFPEEHIGILGFVPWLPSVRPTPFMKWSGLYGPQFNFGYFKPGMELDFRHGYFCNTSVKAAFLARHGVFSEAFRTYGYEDVELSYRLKKQGYRLLYNPDAVGYHNKYETLENTIQRVEALYRSWPEFGRTEAGQHFLELWRGQRTRPPSAAKSAMKTLLRPLKTAAIPILRPLVNTHIPLPHWMYDQILYHYVTPFSSVVAASEHAC</sequence>
<dbReference type="SUPFAM" id="SSF53448">
    <property type="entry name" value="Nucleotide-diphospho-sugar transferases"/>
    <property type="match status" value="1"/>
</dbReference>
<dbReference type="Pfam" id="PF00535">
    <property type="entry name" value="Glycos_transf_2"/>
    <property type="match status" value="1"/>
</dbReference>
<dbReference type="InterPro" id="IPR029044">
    <property type="entry name" value="Nucleotide-diphossugar_trans"/>
</dbReference>
<reference evidence="2" key="2">
    <citation type="submission" date="2020-09" db="EMBL/GenBank/DDBJ databases">
        <authorList>
            <person name="Sun Q."/>
            <person name="Zhou Y."/>
        </authorList>
    </citation>
    <scope>NUCLEOTIDE SEQUENCE</scope>
    <source>
        <strain evidence="2">CGMCC 1.15447</strain>
    </source>
</reference>
<proteinExistence type="predicted"/>
<dbReference type="EMBL" id="BMJB01000001">
    <property type="protein sequence ID" value="GGA59907.1"/>
    <property type="molecule type" value="Genomic_DNA"/>
</dbReference>
<dbReference type="Proteomes" id="UP000648801">
    <property type="component" value="Unassembled WGS sequence"/>
</dbReference>
<evidence type="ECO:0000313" key="3">
    <source>
        <dbReference type="Proteomes" id="UP000648801"/>
    </source>
</evidence>
<reference evidence="2" key="1">
    <citation type="journal article" date="2014" name="Int. J. Syst. Evol. Microbiol.">
        <title>Complete genome sequence of Corynebacterium casei LMG S-19264T (=DSM 44701T), isolated from a smear-ripened cheese.</title>
        <authorList>
            <consortium name="US DOE Joint Genome Institute (JGI-PGF)"/>
            <person name="Walter F."/>
            <person name="Albersmeier A."/>
            <person name="Kalinowski J."/>
            <person name="Ruckert C."/>
        </authorList>
    </citation>
    <scope>NUCLEOTIDE SEQUENCE</scope>
    <source>
        <strain evidence="2">CGMCC 1.15447</strain>
    </source>
</reference>
<dbReference type="PANTHER" id="PTHR43685">
    <property type="entry name" value="GLYCOSYLTRANSFERASE"/>
    <property type="match status" value="1"/>
</dbReference>
<dbReference type="Gene3D" id="3.90.550.10">
    <property type="entry name" value="Spore Coat Polysaccharide Biosynthesis Protein SpsA, Chain A"/>
    <property type="match status" value="1"/>
</dbReference>
<gene>
    <name evidence="2" type="ORF">GCM10011507_09320</name>
</gene>
<feature type="domain" description="Glycosyltransferase 2-like" evidence="1">
    <location>
        <begin position="4"/>
        <end position="110"/>
    </location>
</feature>
<protein>
    <recommendedName>
        <fullName evidence="1">Glycosyltransferase 2-like domain-containing protein</fullName>
    </recommendedName>
</protein>
<organism evidence="2 3">
    <name type="scientific">Edaphobacter acidisoli</name>
    <dbReference type="NCBI Taxonomy" id="2040573"/>
    <lineage>
        <taxon>Bacteria</taxon>
        <taxon>Pseudomonadati</taxon>
        <taxon>Acidobacteriota</taxon>
        <taxon>Terriglobia</taxon>
        <taxon>Terriglobales</taxon>
        <taxon>Acidobacteriaceae</taxon>
        <taxon>Edaphobacter</taxon>
    </lineage>
</organism>
<dbReference type="AlphaFoldDB" id="A0A916RKK9"/>
<evidence type="ECO:0000259" key="1">
    <source>
        <dbReference type="Pfam" id="PF00535"/>
    </source>
</evidence>
<name>A0A916RKK9_9BACT</name>
<evidence type="ECO:0000313" key="2">
    <source>
        <dbReference type="EMBL" id="GGA59907.1"/>
    </source>
</evidence>
<dbReference type="RefSeq" id="WP_188758119.1">
    <property type="nucleotide sequence ID" value="NZ_BMJB01000001.1"/>
</dbReference>
<dbReference type="PANTHER" id="PTHR43685:SF3">
    <property type="entry name" value="SLR2126 PROTEIN"/>
    <property type="match status" value="1"/>
</dbReference>
<accession>A0A916RKK9</accession>
<dbReference type="InterPro" id="IPR001173">
    <property type="entry name" value="Glyco_trans_2-like"/>
</dbReference>